<dbReference type="PROSITE" id="PS50127">
    <property type="entry name" value="UBC_2"/>
    <property type="match status" value="1"/>
</dbReference>
<dbReference type="GO" id="GO:0061631">
    <property type="term" value="F:ubiquitin conjugating enzyme activity"/>
    <property type="evidence" value="ECO:0007669"/>
    <property type="project" value="UniProtKB-EC"/>
</dbReference>
<keyword evidence="3" id="KW-0547">Nucleotide-binding</keyword>
<name>A0A6I9TKW9_SESIN</name>
<evidence type="ECO:0000256" key="1">
    <source>
        <dbReference type="ARBA" id="ARBA00012486"/>
    </source>
</evidence>
<dbReference type="InterPro" id="IPR057735">
    <property type="entry name" value="UBE2O-like_tSH3-B"/>
</dbReference>
<accession>A0A6I9TKW9</accession>
<dbReference type="InterPro" id="IPR057734">
    <property type="entry name" value="UBE2O-like_SH3-C"/>
</dbReference>
<dbReference type="InterPro" id="IPR057733">
    <property type="entry name" value="UBE2O-like_SH3-B"/>
</dbReference>
<evidence type="ECO:0000256" key="2">
    <source>
        <dbReference type="ARBA" id="ARBA00022679"/>
    </source>
</evidence>
<dbReference type="Pfam" id="PF23043">
    <property type="entry name" value="SH3-B_UBE2O"/>
    <property type="match status" value="1"/>
</dbReference>
<dbReference type="InterPro" id="IPR000608">
    <property type="entry name" value="UBC"/>
</dbReference>
<dbReference type="GO" id="GO:0005524">
    <property type="term" value="F:ATP binding"/>
    <property type="evidence" value="ECO:0007669"/>
    <property type="project" value="UniProtKB-KW"/>
</dbReference>
<feature type="domain" description="UBC core" evidence="6">
    <location>
        <begin position="663"/>
        <end position="823"/>
    </location>
</feature>
<dbReference type="Proteomes" id="UP000504604">
    <property type="component" value="Linkage group LG8"/>
</dbReference>
<sequence>MDSLLSDFDSFSDSSSSEDQEDIESLYGGQACTIFSSLEETIEKIDDFLLFERGFLHGDIVCLVSEPLGQMGKVINVEMTVDLEKIDGSKIRNVSSRDLQRIRSLSVGDYVVQGAWLGKVEKIVDHVTILFDDGTKCKLTVDGPEKIVALSPDIVEDPQYPFYPGQRVQIESSSVSRSTRWLCGIRKDKHEQGIVSNVDAGLVYVDWLGCAVIEGEKGPAPARLQDSRNLSVLSSFPHANWQLGDWCVIPLQQSLPSVCASRLVKQHKQSEMISQSGDLTPNFQQIAVIVKTKTKLDVQWQDGSRSMGLDSHMLFPVNIVDAHDFWADSFVLEKGTADDSEVPGFQRWGVVRSVDPKERTVKVKWCKSSLNLLDSKEEQMEETVSAYELVEHPDYSYGLGEVVFRTDKSIVDLGDVDRERSCTISEIYMGEDADLKGVEIIGDQIKYLKDKFLSYFGTVVGFKHGDVEVKWATGATTKVAPYEIYKVDKCEGTTTPELDDDNVQPPNEEPQVKNQLLGQKLKDTLGLDCDNAKESTSNFISQVAIGVFSSITSSLFGSLTTSLISGYKYTSDGGQINGKPPAEESLELCNLNLGEQFPVVDDLEMPEKITPLQIKEANENIMMPSSSKNPESFRQFDMVNDCSDHHFVKESGMDLHSAQVKRGWLKKVHQEWSILEKDLPETIYVRVYEERMDLVRAAIVGTAGTPYHDGLFFFDICIPPQYPNEPPMVYYNSGGLRINPNLYESGRVCLSLLNTWAGSQSEVWNPGSSTILQVLLSLQALVLNEKPYFNEAGYDTQIGKAEGEKNSVSYNENAFLVSCRSMLYLLRKPPKHFEALVDEHFSRRSRNILLACKAYIQGAPIGHSFNSEDAEQETQKGSSTGFKIMLSKLYSRLVEAFLDKGFDCSNLSDQVP</sequence>
<keyword evidence="7" id="KW-1185">Reference proteome</keyword>
<dbReference type="KEGG" id="sind:105167905"/>
<evidence type="ECO:0000313" key="8">
    <source>
        <dbReference type="RefSeq" id="XP_011086073.1"/>
    </source>
</evidence>
<dbReference type="SMART" id="SM00212">
    <property type="entry name" value="UBCc"/>
    <property type="match status" value="1"/>
</dbReference>
<dbReference type="PANTHER" id="PTHR46116">
    <property type="entry name" value="(E3-INDEPENDENT) E2 UBIQUITIN-CONJUGATING ENZYME"/>
    <property type="match status" value="1"/>
</dbReference>
<dbReference type="PANTHER" id="PTHR46116:SF15">
    <property type="entry name" value="(E3-INDEPENDENT) E2 UBIQUITIN-CONJUGATING ENZYME"/>
    <property type="match status" value="1"/>
</dbReference>
<dbReference type="Gene3D" id="3.10.110.10">
    <property type="entry name" value="Ubiquitin Conjugating Enzyme"/>
    <property type="match status" value="1"/>
</dbReference>
<evidence type="ECO:0000256" key="4">
    <source>
        <dbReference type="ARBA" id="ARBA00022786"/>
    </source>
</evidence>
<protein>
    <recommendedName>
        <fullName evidence="1">E2 ubiquitin-conjugating enzyme</fullName>
        <ecNumber evidence="1">2.3.2.23</ecNumber>
    </recommendedName>
</protein>
<evidence type="ECO:0000256" key="5">
    <source>
        <dbReference type="ARBA" id="ARBA00022840"/>
    </source>
</evidence>
<keyword evidence="5" id="KW-0067">ATP-binding</keyword>
<dbReference type="Pfam" id="PF23044">
    <property type="entry name" value="SH3-C_UBE2O"/>
    <property type="match status" value="1"/>
</dbReference>
<dbReference type="Pfam" id="PF23046">
    <property type="entry name" value="tSH3-B_UBE2O"/>
    <property type="match status" value="1"/>
</dbReference>
<evidence type="ECO:0000259" key="6">
    <source>
        <dbReference type="PROSITE" id="PS50127"/>
    </source>
</evidence>
<dbReference type="InterPro" id="IPR016135">
    <property type="entry name" value="UBQ-conjugating_enzyme/RWD"/>
</dbReference>
<organism evidence="7 8">
    <name type="scientific">Sesamum indicum</name>
    <name type="common">Oriental sesame</name>
    <name type="synonym">Sesamum orientale</name>
    <dbReference type="NCBI Taxonomy" id="4182"/>
    <lineage>
        <taxon>Eukaryota</taxon>
        <taxon>Viridiplantae</taxon>
        <taxon>Streptophyta</taxon>
        <taxon>Embryophyta</taxon>
        <taxon>Tracheophyta</taxon>
        <taxon>Spermatophyta</taxon>
        <taxon>Magnoliopsida</taxon>
        <taxon>eudicotyledons</taxon>
        <taxon>Gunneridae</taxon>
        <taxon>Pentapetalae</taxon>
        <taxon>asterids</taxon>
        <taxon>lamiids</taxon>
        <taxon>Lamiales</taxon>
        <taxon>Pedaliaceae</taxon>
        <taxon>Sesamum</taxon>
    </lineage>
</organism>
<dbReference type="CDD" id="cd23837">
    <property type="entry name" value="UBCc_UBE2O"/>
    <property type="match status" value="1"/>
</dbReference>
<dbReference type="EC" id="2.3.2.23" evidence="1"/>
<dbReference type="OrthoDB" id="47801at2759"/>
<dbReference type="FunFam" id="3.10.110.10:FF:000028">
    <property type="entry name" value="Probable ubiquitin-conjugating enzyme E2 23"/>
    <property type="match status" value="1"/>
</dbReference>
<proteinExistence type="predicted"/>
<dbReference type="AlphaFoldDB" id="A0A6I9TKW9"/>
<reference evidence="8" key="1">
    <citation type="submission" date="2025-08" db="UniProtKB">
        <authorList>
            <consortium name="RefSeq"/>
        </authorList>
    </citation>
    <scope>IDENTIFICATION</scope>
</reference>
<dbReference type="FunCoup" id="A0A6I9TKW9">
    <property type="interactions" value="2189"/>
</dbReference>
<evidence type="ECO:0000313" key="7">
    <source>
        <dbReference type="Proteomes" id="UP000504604"/>
    </source>
</evidence>
<keyword evidence="2" id="KW-0808">Transferase</keyword>
<dbReference type="RefSeq" id="XP_011086073.1">
    <property type="nucleotide sequence ID" value="XM_011087771.2"/>
</dbReference>
<dbReference type="InParanoid" id="A0A6I9TKW9"/>
<gene>
    <name evidence="8" type="primary">LOC105167905</name>
</gene>
<dbReference type="Pfam" id="PF00179">
    <property type="entry name" value="UQ_con"/>
    <property type="match status" value="1"/>
</dbReference>
<dbReference type="SUPFAM" id="SSF54495">
    <property type="entry name" value="UBC-like"/>
    <property type="match status" value="1"/>
</dbReference>
<dbReference type="GeneID" id="105167905"/>
<keyword evidence="4" id="KW-0833">Ubl conjugation pathway</keyword>
<evidence type="ECO:0000256" key="3">
    <source>
        <dbReference type="ARBA" id="ARBA00022741"/>
    </source>
</evidence>